<feature type="transmembrane region" description="Helical" evidence="6">
    <location>
        <begin position="271"/>
        <end position="295"/>
    </location>
</feature>
<keyword evidence="9" id="KW-1185">Reference proteome</keyword>
<feature type="transmembrane region" description="Helical" evidence="6">
    <location>
        <begin position="91"/>
        <end position="113"/>
    </location>
</feature>
<feature type="transmembrane region" description="Helical" evidence="6">
    <location>
        <begin position="159"/>
        <end position="179"/>
    </location>
</feature>
<dbReference type="Proteomes" id="UP000181897">
    <property type="component" value="Chromosome"/>
</dbReference>
<keyword evidence="3 6" id="KW-0812">Transmembrane</keyword>
<dbReference type="RefSeq" id="WP_071971610.1">
    <property type="nucleotide sequence ID" value="NZ_CP018076.1"/>
</dbReference>
<dbReference type="STRING" id="1917485.BOO69_07470"/>
<dbReference type="SUPFAM" id="SSF55729">
    <property type="entry name" value="Acyl-CoA N-acyltransferases (Nat)"/>
    <property type="match status" value="1"/>
</dbReference>
<comment type="subcellular location">
    <subcellularLocation>
        <location evidence="1">Cell membrane</location>
        <topology evidence="1">Multi-pass membrane protein</topology>
    </subcellularLocation>
</comment>
<keyword evidence="5 6" id="KW-0472">Membrane</keyword>
<evidence type="ECO:0000313" key="8">
    <source>
        <dbReference type="EMBL" id="APE43275.1"/>
    </source>
</evidence>
<evidence type="ECO:0000313" key="9">
    <source>
        <dbReference type="Proteomes" id="UP000181897"/>
    </source>
</evidence>
<reference evidence="8 9" key="1">
    <citation type="submission" date="2016-11" db="EMBL/GenBank/DDBJ databases">
        <title>Complete genome sequence of Sulfitobacter sp. AM1-D1, a toxic bacteria associated with marine dinoflagellate Alexandrium minutum in East China Sea.</title>
        <authorList>
            <person name="Yang Q."/>
            <person name="Zhang X."/>
            <person name="Tian X."/>
        </authorList>
    </citation>
    <scope>NUCLEOTIDE SEQUENCE [LARGE SCALE GENOMIC DNA]</scope>
    <source>
        <strain evidence="8 9">AM1-D1</strain>
    </source>
</reference>
<proteinExistence type="predicted"/>
<evidence type="ECO:0000259" key="7">
    <source>
        <dbReference type="Pfam" id="PF09924"/>
    </source>
</evidence>
<dbReference type="PANTHER" id="PTHR34697">
    <property type="entry name" value="PHOSPHATIDYLGLYCEROL LYSYLTRANSFERASE"/>
    <property type="match status" value="1"/>
</dbReference>
<dbReference type="GO" id="GO:0016755">
    <property type="term" value="F:aminoacyltransferase activity"/>
    <property type="evidence" value="ECO:0007669"/>
    <property type="project" value="TreeGrafter"/>
</dbReference>
<dbReference type="GO" id="GO:0055091">
    <property type="term" value="P:phospholipid homeostasis"/>
    <property type="evidence" value="ECO:0007669"/>
    <property type="project" value="TreeGrafter"/>
</dbReference>
<dbReference type="KEGG" id="suam:BOO69_07470"/>
<evidence type="ECO:0000256" key="4">
    <source>
        <dbReference type="ARBA" id="ARBA00022989"/>
    </source>
</evidence>
<sequence>MARRIWTGRQVARTARLAVPPGITLGSLWLVGLQLGDTPWRALPAGLRNVGAPALALALACVAVSFAALGRYDALFHRHLDTGLSPRHARFSGTVAIALSQTLGFGVLTGALVRQRLLPQLGVATALRLSACVAASFLLAWGWITALACLLLPAPAWTLPPALAAVTALPLCATLAAFGPPPPLPRVARWLRAVPSLPAMGSILFWALVDLLAAALVLYLLLPQGTVTLPGFVPVFLLAFGAGLLSGAPGGAGPFELTLLALLPDVPKADLLAAVMGYRALYYALPALLGAVALVRPLPRGTSRRTGAVPCGDTGAELGLLRQNGGHLAMLGGRPAALWPTPQALVVLPGGAAILHRKALMALHREARARNRVPVLYKCSAREAARVRAAGWHVTRIAREALLDPQRFDLDRPGCRSLRRKLRQAAKAGVEVRPAARLPLARMAALDAEWQHRNGGARGGTMGRFCPDYVAGQRVFLALQGAELVGFATFHAGPRDMALDLMRLAARAPDGTMQALVTAAVTEARARGLTRLSLAAVPDIAALKRPLPAWLCRAVLDRAGADGLTRFKSAFAPRWSPRYAAAPGGGVLLLALADIAREVHHPPPLIHGTALHEQDEEYELATARTA</sequence>
<dbReference type="AlphaFoldDB" id="A0A1J0WG46"/>
<dbReference type="PANTHER" id="PTHR34697:SF2">
    <property type="entry name" value="PHOSPHATIDYLGLYCEROL LYSYLTRANSFERASE"/>
    <property type="match status" value="1"/>
</dbReference>
<organism evidence="8 9">
    <name type="scientific">Sulfitobacter alexandrii</name>
    <dbReference type="NCBI Taxonomy" id="1917485"/>
    <lineage>
        <taxon>Bacteria</taxon>
        <taxon>Pseudomonadati</taxon>
        <taxon>Pseudomonadota</taxon>
        <taxon>Alphaproteobacteria</taxon>
        <taxon>Rhodobacterales</taxon>
        <taxon>Roseobacteraceae</taxon>
        <taxon>Sulfitobacter</taxon>
    </lineage>
</organism>
<name>A0A1J0WG46_9RHOB</name>
<keyword evidence="2" id="KW-1003">Cell membrane</keyword>
<feature type="transmembrane region" description="Helical" evidence="6">
    <location>
        <begin position="125"/>
        <end position="152"/>
    </location>
</feature>
<feature type="transmembrane region" description="Helical" evidence="6">
    <location>
        <begin position="12"/>
        <end position="31"/>
    </location>
</feature>
<dbReference type="InterPro" id="IPR016181">
    <property type="entry name" value="Acyl_CoA_acyltransferase"/>
</dbReference>
<feature type="transmembrane region" description="Helical" evidence="6">
    <location>
        <begin position="229"/>
        <end position="251"/>
    </location>
</feature>
<evidence type="ECO:0000256" key="5">
    <source>
        <dbReference type="ARBA" id="ARBA00023136"/>
    </source>
</evidence>
<evidence type="ECO:0000256" key="2">
    <source>
        <dbReference type="ARBA" id="ARBA00022475"/>
    </source>
</evidence>
<evidence type="ECO:0000256" key="1">
    <source>
        <dbReference type="ARBA" id="ARBA00004651"/>
    </source>
</evidence>
<feature type="transmembrane region" description="Helical" evidence="6">
    <location>
        <begin position="199"/>
        <end position="222"/>
    </location>
</feature>
<dbReference type="InterPro" id="IPR051211">
    <property type="entry name" value="PG_lysyltransferase"/>
</dbReference>
<keyword evidence="4 6" id="KW-1133">Transmembrane helix</keyword>
<dbReference type="EMBL" id="CP018076">
    <property type="protein sequence ID" value="APE43275.1"/>
    <property type="molecule type" value="Genomic_DNA"/>
</dbReference>
<evidence type="ECO:0000256" key="3">
    <source>
        <dbReference type="ARBA" id="ARBA00022692"/>
    </source>
</evidence>
<dbReference type="Pfam" id="PF09924">
    <property type="entry name" value="LPG_synthase_C"/>
    <property type="match status" value="1"/>
</dbReference>
<protein>
    <recommendedName>
        <fullName evidence="7">Phosphatidylglycerol lysyltransferase C-terminal domain-containing protein</fullName>
    </recommendedName>
</protein>
<dbReference type="InterPro" id="IPR024320">
    <property type="entry name" value="LPG_synthase_C"/>
</dbReference>
<evidence type="ECO:0000256" key="6">
    <source>
        <dbReference type="SAM" id="Phobius"/>
    </source>
</evidence>
<accession>A0A1J0WG46</accession>
<gene>
    <name evidence="8" type="ORF">BOO69_07470</name>
</gene>
<feature type="transmembrane region" description="Helical" evidence="6">
    <location>
        <begin position="51"/>
        <end position="70"/>
    </location>
</feature>
<feature type="domain" description="Phosphatidylglycerol lysyltransferase C-terminal" evidence="7">
    <location>
        <begin position="313"/>
        <end position="581"/>
    </location>
</feature>
<dbReference type="GO" id="GO:0005886">
    <property type="term" value="C:plasma membrane"/>
    <property type="evidence" value="ECO:0007669"/>
    <property type="project" value="UniProtKB-SubCell"/>
</dbReference>